<reference evidence="2" key="2">
    <citation type="submission" date="2022-06" db="UniProtKB">
        <authorList>
            <consortium name="EnsemblMetazoa"/>
        </authorList>
    </citation>
    <scope>IDENTIFICATION</scope>
</reference>
<name>A0A8R2JX81_ACYPI</name>
<dbReference type="RefSeq" id="XP_029348350.1">
    <property type="nucleotide sequence ID" value="XM_029492490.1"/>
</dbReference>
<dbReference type="Pfam" id="PF05699">
    <property type="entry name" value="Dimer_Tnp_hAT"/>
    <property type="match status" value="1"/>
</dbReference>
<sequence length="132" mass="15687">MDSKNSEYFINQYRSILNVNQDDLKAEMLVAKNCALNLNNDFELDTIKEIAKRNTFPNTYKLFQVALTIPISSATCERYFSCMRRIKNWLRTSMEQDRFSNLAILNIERDMSNNINNNDILEKYNKIKNRRM</sequence>
<dbReference type="InterPro" id="IPR052958">
    <property type="entry name" value="IFN-induced_PKR_regulator"/>
</dbReference>
<reference evidence="3" key="1">
    <citation type="submission" date="2010-06" db="EMBL/GenBank/DDBJ databases">
        <authorList>
            <person name="Jiang H."/>
            <person name="Abraham K."/>
            <person name="Ali S."/>
            <person name="Alsbrooks S.L."/>
            <person name="Anim B.N."/>
            <person name="Anosike U.S."/>
            <person name="Attaway T."/>
            <person name="Bandaranaike D.P."/>
            <person name="Battles P.K."/>
            <person name="Bell S.N."/>
            <person name="Bell A.V."/>
            <person name="Beltran B."/>
            <person name="Bickham C."/>
            <person name="Bustamante Y."/>
            <person name="Caleb T."/>
            <person name="Canada A."/>
            <person name="Cardenas V."/>
            <person name="Carter K."/>
            <person name="Chacko J."/>
            <person name="Chandrabose M.N."/>
            <person name="Chavez D."/>
            <person name="Chavez A."/>
            <person name="Chen L."/>
            <person name="Chu H.-S."/>
            <person name="Claassen K.J."/>
            <person name="Cockrell R."/>
            <person name="Collins M."/>
            <person name="Cooper J.A."/>
            <person name="Cree A."/>
            <person name="Curry S.M."/>
            <person name="Da Y."/>
            <person name="Dao M.D."/>
            <person name="Das B."/>
            <person name="Davila M.-L."/>
            <person name="Davy-Carroll L."/>
            <person name="Denson S."/>
            <person name="Dinh H."/>
            <person name="Ebong V.E."/>
            <person name="Edwards J.R."/>
            <person name="Egan A."/>
            <person name="El-Daye J."/>
            <person name="Escobedo L."/>
            <person name="Fernandez S."/>
            <person name="Fernando P.R."/>
            <person name="Flagg N."/>
            <person name="Forbes L.D."/>
            <person name="Fowler R.G."/>
            <person name="Fu Q."/>
            <person name="Gabisi R.A."/>
            <person name="Ganer J."/>
            <person name="Garbino Pronczuk A."/>
            <person name="Garcia R.M."/>
            <person name="Garner T."/>
            <person name="Garrett T.E."/>
            <person name="Gonzalez D.A."/>
            <person name="Hamid H."/>
            <person name="Hawkins E.S."/>
            <person name="Hirani K."/>
            <person name="Hogues M.E."/>
            <person name="Hollins B."/>
            <person name="Hsiao C.-H."/>
            <person name="Jabil R."/>
            <person name="James M.L."/>
            <person name="Jhangiani S.N."/>
            <person name="Johnson B."/>
            <person name="Johnson Q."/>
            <person name="Joshi V."/>
            <person name="Kalu J.B."/>
            <person name="Kam C."/>
            <person name="Kashfia A."/>
            <person name="Keebler J."/>
            <person name="Kisamo H."/>
            <person name="Kovar C.L."/>
            <person name="Lago L.A."/>
            <person name="Lai C.-Y."/>
            <person name="Laidlaw J."/>
            <person name="Lara F."/>
            <person name="Le T.-K."/>
            <person name="Lee S.L."/>
            <person name="Legall F.H."/>
            <person name="Lemon S.J."/>
            <person name="Lewis L.R."/>
            <person name="Li B."/>
            <person name="Liu Y."/>
            <person name="Liu Y.-S."/>
            <person name="Lopez J."/>
            <person name="Lozado R.J."/>
            <person name="Lu J."/>
            <person name="Madu R.C."/>
            <person name="Maheshwari M."/>
            <person name="Maheshwari R."/>
            <person name="Malloy K."/>
            <person name="Martinez E."/>
            <person name="Mathew T."/>
            <person name="Mercado I.C."/>
            <person name="Mercado C."/>
            <person name="Meyer B."/>
            <person name="Montgomery K."/>
            <person name="Morgan M.B."/>
            <person name="Munidasa M."/>
            <person name="Nazareth L.V."/>
            <person name="Nelson J."/>
            <person name="Ng B.M."/>
            <person name="Nguyen N.B."/>
            <person name="Nguyen P.Q."/>
            <person name="Nguyen T."/>
            <person name="Obregon M."/>
            <person name="Okwuonu G.O."/>
            <person name="Onwere C.G."/>
            <person name="Orozco G."/>
            <person name="Parra A."/>
            <person name="Patel S."/>
            <person name="Patil S."/>
            <person name="Perez A."/>
            <person name="Perez Y."/>
            <person name="Pham C."/>
            <person name="Primus E.L."/>
            <person name="Pu L.-L."/>
            <person name="Puazo M."/>
            <person name="Qin X."/>
            <person name="Quiroz J.B."/>
            <person name="Reese J."/>
            <person name="Richards S."/>
            <person name="Rives C.M."/>
            <person name="Robberts R."/>
            <person name="Ruiz S.J."/>
            <person name="Ruiz M.J."/>
            <person name="Santibanez J."/>
            <person name="Schneider B.W."/>
            <person name="Sisson I."/>
            <person name="Smith M."/>
            <person name="Sodergren E."/>
            <person name="Song X.-Z."/>
            <person name="Song B.B."/>
            <person name="Summersgill H."/>
            <person name="Thelus R."/>
            <person name="Thornton R.D."/>
            <person name="Trejos Z.Y."/>
            <person name="Usmani K."/>
            <person name="Vattathil S."/>
            <person name="Villasana D."/>
            <person name="Walker D.L."/>
            <person name="Wang S."/>
            <person name="Wang K."/>
            <person name="White C.S."/>
            <person name="Williams A.C."/>
            <person name="Williamson J."/>
            <person name="Wilson K."/>
            <person name="Woghiren I.O."/>
            <person name="Woodworth J.R."/>
            <person name="Worley K.C."/>
            <person name="Wright R.A."/>
            <person name="Wu W."/>
            <person name="Young L."/>
            <person name="Zhang L."/>
            <person name="Zhang J."/>
            <person name="Zhu Y."/>
            <person name="Muzny D.M."/>
            <person name="Weinstock G."/>
            <person name="Gibbs R.A."/>
        </authorList>
    </citation>
    <scope>NUCLEOTIDE SEQUENCE [LARGE SCALE GENOMIC DNA]</scope>
    <source>
        <strain evidence="3">LSR1</strain>
    </source>
</reference>
<evidence type="ECO:0000313" key="2">
    <source>
        <dbReference type="EnsemblMetazoa" id="XP_029348350.1"/>
    </source>
</evidence>
<dbReference type="GeneID" id="115034934"/>
<dbReference type="InterPro" id="IPR012337">
    <property type="entry name" value="RNaseH-like_sf"/>
</dbReference>
<dbReference type="AlphaFoldDB" id="A0A8R2JX81"/>
<evidence type="ECO:0000259" key="1">
    <source>
        <dbReference type="Pfam" id="PF05699"/>
    </source>
</evidence>
<protein>
    <recommendedName>
        <fullName evidence="1">HAT C-terminal dimerisation domain-containing protein</fullName>
    </recommendedName>
</protein>
<dbReference type="EnsemblMetazoa" id="XM_029492490.1">
    <property type="protein sequence ID" value="XP_029348350.1"/>
    <property type="gene ID" value="LOC115034934"/>
</dbReference>
<evidence type="ECO:0000313" key="3">
    <source>
        <dbReference type="Proteomes" id="UP000007819"/>
    </source>
</evidence>
<proteinExistence type="predicted"/>
<dbReference type="GO" id="GO:0046983">
    <property type="term" value="F:protein dimerization activity"/>
    <property type="evidence" value="ECO:0007669"/>
    <property type="project" value="InterPro"/>
</dbReference>
<organism evidence="2 3">
    <name type="scientific">Acyrthosiphon pisum</name>
    <name type="common">Pea aphid</name>
    <dbReference type="NCBI Taxonomy" id="7029"/>
    <lineage>
        <taxon>Eukaryota</taxon>
        <taxon>Metazoa</taxon>
        <taxon>Ecdysozoa</taxon>
        <taxon>Arthropoda</taxon>
        <taxon>Hexapoda</taxon>
        <taxon>Insecta</taxon>
        <taxon>Pterygota</taxon>
        <taxon>Neoptera</taxon>
        <taxon>Paraneoptera</taxon>
        <taxon>Hemiptera</taxon>
        <taxon>Sternorrhyncha</taxon>
        <taxon>Aphidomorpha</taxon>
        <taxon>Aphidoidea</taxon>
        <taxon>Aphididae</taxon>
        <taxon>Macrosiphini</taxon>
        <taxon>Acyrthosiphon</taxon>
    </lineage>
</organism>
<dbReference type="KEGG" id="api:115034934"/>
<dbReference type="PANTHER" id="PTHR46289">
    <property type="entry name" value="52 KDA REPRESSOR OF THE INHIBITOR OF THE PROTEIN KINASE-LIKE PROTEIN-RELATED"/>
    <property type="match status" value="1"/>
</dbReference>
<dbReference type="OrthoDB" id="10068424at2759"/>
<dbReference type="SUPFAM" id="SSF53098">
    <property type="entry name" value="Ribonuclease H-like"/>
    <property type="match status" value="1"/>
</dbReference>
<keyword evidence="3" id="KW-1185">Reference proteome</keyword>
<accession>A0A8R2JX81</accession>
<dbReference type="Proteomes" id="UP000007819">
    <property type="component" value="Unassembled WGS sequence"/>
</dbReference>
<feature type="domain" description="HAT C-terminal dimerisation" evidence="1">
    <location>
        <begin position="51"/>
        <end position="111"/>
    </location>
</feature>
<dbReference type="PANTHER" id="PTHR46289:SF14">
    <property type="entry name" value="DUF4371 DOMAIN-CONTAINING PROTEIN"/>
    <property type="match status" value="1"/>
</dbReference>
<dbReference type="InterPro" id="IPR008906">
    <property type="entry name" value="HATC_C_dom"/>
</dbReference>